<proteinExistence type="predicted"/>
<dbReference type="AlphaFoldDB" id="X0XKT7"/>
<protein>
    <submittedName>
        <fullName evidence="1">Uncharacterized protein</fullName>
    </submittedName>
</protein>
<comment type="caution">
    <text evidence="1">The sequence shown here is derived from an EMBL/GenBank/DDBJ whole genome shotgun (WGS) entry which is preliminary data.</text>
</comment>
<evidence type="ECO:0000313" key="1">
    <source>
        <dbReference type="EMBL" id="GAG37263.1"/>
    </source>
</evidence>
<reference evidence="1" key="1">
    <citation type="journal article" date="2014" name="Front. Microbiol.">
        <title>High frequency of phylogenetically diverse reductive dehalogenase-homologous genes in deep subseafloor sedimentary metagenomes.</title>
        <authorList>
            <person name="Kawai M."/>
            <person name="Futagami T."/>
            <person name="Toyoda A."/>
            <person name="Takaki Y."/>
            <person name="Nishi S."/>
            <person name="Hori S."/>
            <person name="Arai W."/>
            <person name="Tsubouchi T."/>
            <person name="Morono Y."/>
            <person name="Uchiyama I."/>
            <person name="Ito T."/>
            <person name="Fujiyama A."/>
            <person name="Inagaki F."/>
            <person name="Takami H."/>
        </authorList>
    </citation>
    <scope>NUCLEOTIDE SEQUENCE</scope>
    <source>
        <strain evidence="1">Expedition CK06-06</strain>
    </source>
</reference>
<name>X0XKT7_9ZZZZ</name>
<accession>X0XKT7</accession>
<sequence>MGEEKEEKEEGYSPLPPSEEAALAELLGGISIHPPAQLYLKTHGYQESAALNADDRELVNKYLRILTPTGPGFLNWSPGNPGGGPHAHPAHGMHVCAVGWERTFDALIQDVMRAAAQDTTAETTDGGRWNPGALWTYTGEGTVARRALGQTLRDNIPMQEGAKFSTTFQLEGGPQKMITHNWVFSPESAAPQKIE</sequence>
<organism evidence="1">
    <name type="scientific">marine sediment metagenome</name>
    <dbReference type="NCBI Taxonomy" id="412755"/>
    <lineage>
        <taxon>unclassified sequences</taxon>
        <taxon>metagenomes</taxon>
        <taxon>ecological metagenomes</taxon>
    </lineage>
</organism>
<feature type="non-terminal residue" evidence="1">
    <location>
        <position position="195"/>
    </location>
</feature>
<gene>
    <name evidence="1" type="ORF">S01H1_74481</name>
</gene>
<dbReference type="EMBL" id="BARS01049837">
    <property type="protein sequence ID" value="GAG37263.1"/>
    <property type="molecule type" value="Genomic_DNA"/>
</dbReference>